<evidence type="ECO:0000256" key="4">
    <source>
        <dbReference type="ARBA" id="ARBA00023136"/>
    </source>
</evidence>
<feature type="transmembrane region" description="Helical" evidence="5">
    <location>
        <begin position="128"/>
        <end position="151"/>
    </location>
</feature>
<sequence length="313" mass="34922">MPTSSDVCLDVSPECPVEASIYGYYPNLGANAFFVAFFATCFFLNLGLGFRYKTWTYMVALSLGCLTETIGYIGRLIMRGNPFADSGFITQICCLIIAPAFNSAAIYLTLKHVTLCFGPEFSLLKPRFYTYIFIFADLVSLVLQAIGGALASTADTQDQQDLGDNLMMAGISWQVVSLFFFALSVAFYIFRRWRALARHPLSAEASATLRDTKFRLFALGVFTAWITIFIRCVYRIIEMAGGWRNSIMRNETDFIVLEGVMLVLATFMQTFFHPGYCFPRLSSRWSPNDGVALPSKSSRDVSMENFASSRAGA</sequence>
<evidence type="ECO:0000313" key="7">
    <source>
        <dbReference type="Proteomes" id="UP001161757"/>
    </source>
</evidence>
<keyword evidence="3 5" id="KW-1133">Transmembrane helix</keyword>
<proteinExistence type="predicted"/>
<feature type="transmembrane region" description="Helical" evidence="5">
    <location>
        <begin position="171"/>
        <end position="190"/>
    </location>
</feature>
<keyword evidence="4 5" id="KW-0472">Membrane</keyword>
<dbReference type="PANTHER" id="PTHR31465">
    <property type="entry name" value="PROTEIN RTA1-RELATED"/>
    <property type="match status" value="1"/>
</dbReference>
<dbReference type="InterPro" id="IPR007568">
    <property type="entry name" value="RTA1"/>
</dbReference>
<protein>
    <recommendedName>
        <fullName evidence="8">Sphingoid long-chain base transporter RSB1</fullName>
    </recommendedName>
</protein>
<feature type="transmembrane region" description="Helical" evidence="5">
    <location>
        <begin position="86"/>
        <end position="108"/>
    </location>
</feature>
<feature type="transmembrane region" description="Helical" evidence="5">
    <location>
        <begin position="216"/>
        <end position="237"/>
    </location>
</feature>
<dbReference type="EMBL" id="JAJGCB010000001">
    <property type="protein sequence ID" value="KAJ8995552.1"/>
    <property type="molecule type" value="Genomic_DNA"/>
</dbReference>
<reference evidence="6" key="1">
    <citation type="submission" date="2023-01" db="EMBL/GenBank/DDBJ databases">
        <title>Exophiala dermititidis isolated from Cystic Fibrosis Patient.</title>
        <authorList>
            <person name="Kurbessoian T."/>
            <person name="Crocker A."/>
            <person name="Murante D."/>
            <person name="Hogan D.A."/>
            <person name="Stajich J.E."/>
        </authorList>
    </citation>
    <scope>NUCLEOTIDE SEQUENCE</scope>
    <source>
        <strain evidence="6">Ex8</strain>
    </source>
</reference>
<feature type="transmembrane region" description="Helical" evidence="5">
    <location>
        <begin position="28"/>
        <end position="48"/>
    </location>
</feature>
<evidence type="ECO:0000313" key="6">
    <source>
        <dbReference type="EMBL" id="KAJ8995552.1"/>
    </source>
</evidence>
<evidence type="ECO:0000256" key="2">
    <source>
        <dbReference type="ARBA" id="ARBA00022692"/>
    </source>
</evidence>
<organism evidence="6 7">
    <name type="scientific">Exophiala dermatitidis</name>
    <name type="common">Black yeast-like fungus</name>
    <name type="synonym">Wangiella dermatitidis</name>
    <dbReference type="NCBI Taxonomy" id="5970"/>
    <lineage>
        <taxon>Eukaryota</taxon>
        <taxon>Fungi</taxon>
        <taxon>Dikarya</taxon>
        <taxon>Ascomycota</taxon>
        <taxon>Pezizomycotina</taxon>
        <taxon>Eurotiomycetes</taxon>
        <taxon>Chaetothyriomycetidae</taxon>
        <taxon>Chaetothyriales</taxon>
        <taxon>Herpotrichiellaceae</taxon>
        <taxon>Exophiala</taxon>
    </lineage>
</organism>
<dbReference type="PANTHER" id="PTHR31465:SF8">
    <property type="entry name" value="DOMAIN PROTEIN, PUTATIVE (AFU_ORTHOLOGUE AFUA_6G14140)-RELATED"/>
    <property type="match status" value="1"/>
</dbReference>
<accession>A0AAN6IYN1</accession>
<evidence type="ECO:0008006" key="8">
    <source>
        <dbReference type="Google" id="ProtNLM"/>
    </source>
</evidence>
<dbReference type="AlphaFoldDB" id="A0AAN6IYN1"/>
<dbReference type="GO" id="GO:0000324">
    <property type="term" value="C:fungal-type vacuole"/>
    <property type="evidence" value="ECO:0007669"/>
    <property type="project" value="TreeGrafter"/>
</dbReference>
<evidence type="ECO:0000256" key="3">
    <source>
        <dbReference type="ARBA" id="ARBA00022989"/>
    </source>
</evidence>
<name>A0AAN6IYN1_EXODE</name>
<feature type="transmembrane region" description="Helical" evidence="5">
    <location>
        <begin position="257"/>
        <end position="278"/>
    </location>
</feature>
<feature type="transmembrane region" description="Helical" evidence="5">
    <location>
        <begin position="55"/>
        <end position="74"/>
    </location>
</feature>
<dbReference type="Proteomes" id="UP001161757">
    <property type="component" value="Unassembled WGS sequence"/>
</dbReference>
<comment type="caution">
    <text evidence="6">The sequence shown here is derived from an EMBL/GenBank/DDBJ whole genome shotgun (WGS) entry which is preliminary data.</text>
</comment>
<evidence type="ECO:0000256" key="1">
    <source>
        <dbReference type="ARBA" id="ARBA00004141"/>
    </source>
</evidence>
<evidence type="ECO:0000256" key="5">
    <source>
        <dbReference type="SAM" id="Phobius"/>
    </source>
</evidence>
<dbReference type="Pfam" id="PF04479">
    <property type="entry name" value="RTA1"/>
    <property type="match status" value="1"/>
</dbReference>
<gene>
    <name evidence="6" type="ORF">HRR80_000319</name>
</gene>
<keyword evidence="2 5" id="KW-0812">Transmembrane</keyword>
<comment type="subcellular location">
    <subcellularLocation>
        <location evidence="1">Membrane</location>
        <topology evidence="1">Multi-pass membrane protein</topology>
    </subcellularLocation>
</comment>
<dbReference type="GO" id="GO:0005886">
    <property type="term" value="C:plasma membrane"/>
    <property type="evidence" value="ECO:0007669"/>
    <property type="project" value="TreeGrafter"/>
</dbReference>